<protein>
    <submittedName>
        <fullName evidence="9">Intersectin-1</fullName>
    </submittedName>
</protein>
<evidence type="ECO:0000256" key="4">
    <source>
        <dbReference type="SAM" id="Coils"/>
    </source>
</evidence>
<evidence type="ECO:0000256" key="5">
    <source>
        <dbReference type="SAM" id="MobiDB-lite"/>
    </source>
</evidence>
<dbReference type="GO" id="GO:0005509">
    <property type="term" value="F:calcium ion binding"/>
    <property type="evidence" value="ECO:0007669"/>
    <property type="project" value="InterPro"/>
</dbReference>
<dbReference type="Pfam" id="PF00018">
    <property type="entry name" value="SH3_1"/>
    <property type="match status" value="1"/>
</dbReference>
<feature type="region of interest" description="Disordered" evidence="5">
    <location>
        <begin position="966"/>
        <end position="1033"/>
    </location>
</feature>
<comment type="caution">
    <text evidence="9">The sequence shown here is derived from an EMBL/GenBank/DDBJ whole genome shotgun (WGS) entry which is preliminary data.</text>
</comment>
<feature type="region of interest" description="Disordered" evidence="5">
    <location>
        <begin position="1090"/>
        <end position="1110"/>
    </location>
</feature>
<dbReference type="Pfam" id="PF14604">
    <property type="entry name" value="SH3_9"/>
    <property type="match status" value="1"/>
</dbReference>
<keyword evidence="4" id="KW-0175">Coiled coil</keyword>
<feature type="region of interest" description="Disordered" evidence="5">
    <location>
        <begin position="1284"/>
        <end position="1315"/>
    </location>
</feature>
<dbReference type="PANTHER" id="PTHR11216">
    <property type="entry name" value="EH DOMAIN"/>
    <property type="match status" value="1"/>
</dbReference>
<dbReference type="CDD" id="cd00052">
    <property type="entry name" value="EH"/>
    <property type="match status" value="2"/>
</dbReference>
<sequence length="1485" mass="162956">SRDVASGVCAVRPFSLNLSSADYGVADEYLGPKRIGHGGDGPVAMSYSSWSLGRGGVPFGGGGGGGGGGERQRDEAVFATLFPVNGKVSGSQVKNMFQASGLPQQQLAHIWRMADGDGDGCINVSEFCSAMAAIRQAKIQQQQTMSLQWPRGRGSGHVGLKPIQSLDPSLSQSVPMIAQSPQVGGVGLGVSLGTVTEGWGITPAERRRYGLQFGTLDRSKTGHLTGMEVRPVLNQSGLEQAVLARIWALADVDKDGRLSLEEFGIAMHLIEKAKKGLTLPVTLPPELLPTGASSQKDGVTGPSSSVSSAAANTPSRTGMTLEDKMRKNFDEGRQELERRRRALQEKQEREEAEKERKRRQEEEQRRAQEMEAEKRRQAELERQNRRSLEIQRERERELARLAEQREAELREEERRRKEEWARRRQAELEGVKQWEMKTLRALQSQHSNLENELQQLDQEKVASRDSVQRQSSLCSELRAVLRSIRLSDEIKRTEITKLRTELQGLQSKLSSLATQRAQLQASLQTRNPQSHQYQRERQVYQDGIMGVAAVLAGLRSTLKSGTEAYQKQRDLMNNNEMMLSNLKTELQKSTAKSSNLKAQVAHHRSLWEERERRGREAARLKEEKDRKEKEERERRERREREERIKREQAEALRVARETRAQEEKAKQAAELNRLLKKGTTSPSPSPPQQATPTHDSTTPIPVPRPNKKPVKPAPYQFSPASEAIQKLAVILKKEQAAVAGSTNAAAAPGGKGKKEAKEKEKEKEVKKKVNELKEKKKELEKQQKRPPKPAPYNVDKKKRGSVPTAAPAPLLDIESSFDTSGQRSGFVPNPQSLFNPLQPQRAGSEPTESSGEGSPTNPPTARPRIQSGQARVNPAVGDKAKPTVTGSQVEALSTNLEPLYATVNKDRTKTRSSLDFGGRRLGPTASVSPPPRDWVLVGKEDVTQSDSEQVPAAQTVLIVSARPTTSVLPLTTSSPKRVSASPLVTSGESGGQVLSGSWENIQSAANQPGGEGVKPPSPRRPDAESTDARSSATTRGVRFRALYSFTAEQETELSLNEGDLVDGIPGELPSNGWLLVEVRGQRGLVPEAYLEETGGEGGGGGEVEKKRDSSLERKLAAASGDVEQAAPEEKAKVLYSWKGSKDNHLVIKKGQFVRVLSKREKWWSGEVEGRVGWFPKTFVKPVVEKEEEEGGGVGKTGTESQPSSAQAKPSPEATPTPSSSTLVTKELCCGLYDYDSCEPGDLQFKAGDIIEVTSKEGDWWKGGLNGKFGAFPANYVEPHVVELERRPSSPSSSLPSRGSAVPPSPSPSLSSLASDVSVTTHAKPLVARVTQPYEATKGTELTLKSWTVHQSIEADRQWVVVWGAPDQRQGQTDRLVPRRPRGPPAEEGQRRQHHTPSAVVGATVIGATTANRGCWGSYRWCTRNSESEKSADRHPGPAGPRRSLSEPRPGSLHVHRSLRRRTHLPQGQCDHGTVKERGLVERRAE</sequence>
<dbReference type="GO" id="GO:0005737">
    <property type="term" value="C:cytoplasm"/>
    <property type="evidence" value="ECO:0007669"/>
    <property type="project" value="TreeGrafter"/>
</dbReference>
<keyword evidence="2" id="KW-0106">Calcium</keyword>
<dbReference type="InterPro" id="IPR036028">
    <property type="entry name" value="SH3-like_dom_sf"/>
</dbReference>
<dbReference type="Pfam" id="PF12763">
    <property type="entry name" value="EH"/>
    <property type="match status" value="2"/>
</dbReference>
<evidence type="ECO:0000313" key="10">
    <source>
        <dbReference type="Proteomes" id="UP001174909"/>
    </source>
</evidence>
<organism evidence="9 10">
    <name type="scientific">Geodia barretti</name>
    <name type="common">Barrett's horny sponge</name>
    <dbReference type="NCBI Taxonomy" id="519541"/>
    <lineage>
        <taxon>Eukaryota</taxon>
        <taxon>Metazoa</taxon>
        <taxon>Porifera</taxon>
        <taxon>Demospongiae</taxon>
        <taxon>Heteroscleromorpha</taxon>
        <taxon>Tetractinellida</taxon>
        <taxon>Astrophorina</taxon>
        <taxon>Geodiidae</taxon>
        <taxon>Geodia</taxon>
    </lineage>
</organism>
<gene>
    <name evidence="9" type="ORF">GBAR_LOCUS14762</name>
</gene>
<feature type="compositionally biased region" description="Basic and acidic residues" evidence="5">
    <location>
        <begin position="605"/>
        <end position="642"/>
    </location>
</feature>
<accession>A0AA35SBF5</accession>
<evidence type="ECO:0000256" key="2">
    <source>
        <dbReference type="ARBA" id="ARBA00022837"/>
    </source>
</evidence>
<feature type="compositionally biased region" description="Basic and acidic residues" evidence="5">
    <location>
        <begin position="321"/>
        <end position="383"/>
    </location>
</feature>
<feature type="compositionally biased region" description="Polar residues" evidence="5">
    <location>
        <begin position="585"/>
        <end position="597"/>
    </location>
</feature>
<feature type="compositionally biased region" description="Polar residues" evidence="5">
    <location>
        <begin position="982"/>
        <end position="1006"/>
    </location>
</feature>
<feature type="compositionally biased region" description="Low complexity" evidence="5">
    <location>
        <begin position="736"/>
        <end position="748"/>
    </location>
</feature>
<evidence type="ECO:0000256" key="3">
    <source>
        <dbReference type="PROSITE-ProRule" id="PRU00192"/>
    </source>
</evidence>
<dbReference type="PROSITE" id="PS50002">
    <property type="entry name" value="SH3"/>
    <property type="match status" value="3"/>
</dbReference>
<dbReference type="PROSITE" id="PS50222">
    <property type="entry name" value="EF_HAND_2"/>
    <property type="match status" value="2"/>
</dbReference>
<feature type="compositionally biased region" description="Low complexity" evidence="5">
    <location>
        <begin position="966"/>
        <end position="975"/>
    </location>
</feature>
<dbReference type="PROSITE" id="PS50031">
    <property type="entry name" value="EH"/>
    <property type="match status" value="2"/>
</dbReference>
<dbReference type="GO" id="GO:0060090">
    <property type="term" value="F:molecular adaptor activity"/>
    <property type="evidence" value="ECO:0007669"/>
    <property type="project" value="TreeGrafter"/>
</dbReference>
<feature type="region of interest" description="Disordered" evidence="5">
    <location>
        <begin position="654"/>
        <end position="717"/>
    </location>
</feature>
<feature type="compositionally biased region" description="Low complexity" evidence="5">
    <location>
        <begin position="843"/>
        <end position="855"/>
    </location>
</feature>
<feature type="domain" description="SH3" evidence="6">
    <location>
        <begin position="1223"/>
        <end position="1281"/>
    </location>
</feature>
<dbReference type="PANTHER" id="PTHR11216:SF170">
    <property type="entry name" value="DYNAMIN ASSOCIATED PROTEIN 160, ISOFORM D"/>
    <property type="match status" value="1"/>
</dbReference>
<dbReference type="CDD" id="cd00174">
    <property type="entry name" value="SH3"/>
    <property type="match status" value="1"/>
</dbReference>
<feature type="compositionally biased region" description="Basic residues" evidence="5">
    <location>
        <begin position="1453"/>
        <end position="1463"/>
    </location>
</feature>
<dbReference type="InterPro" id="IPR000261">
    <property type="entry name" value="EH_dom"/>
</dbReference>
<dbReference type="GO" id="GO:0005886">
    <property type="term" value="C:plasma membrane"/>
    <property type="evidence" value="ECO:0007669"/>
    <property type="project" value="TreeGrafter"/>
</dbReference>
<feature type="region of interest" description="Disordered" evidence="5">
    <location>
        <begin position="288"/>
        <end position="383"/>
    </location>
</feature>
<feature type="compositionally biased region" description="Basic and acidic residues" evidence="5">
    <location>
        <begin position="654"/>
        <end position="667"/>
    </location>
</feature>
<feature type="region of interest" description="Disordered" evidence="5">
    <location>
        <begin position="585"/>
        <end position="642"/>
    </location>
</feature>
<feature type="domain" description="SH3" evidence="6">
    <location>
        <begin position="1034"/>
        <end position="1095"/>
    </location>
</feature>
<evidence type="ECO:0000259" key="8">
    <source>
        <dbReference type="PROSITE" id="PS50222"/>
    </source>
</evidence>
<feature type="region of interest" description="Disordered" evidence="5">
    <location>
        <begin position="911"/>
        <end position="934"/>
    </location>
</feature>
<feature type="region of interest" description="Disordered" evidence="5">
    <location>
        <begin position="736"/>
        <end position="897"/>
    </location>
</feature>
<feature type="compositionally biased region" description="Basic and acidic residues" evidence="5">
    <location>
        <begin position="752"/>
        <end position="783"/>
    </location>
</feature>
<keyword evidence="10" id="KW-1185">Reference proteome</keyword>
<evidence type="ECO:0000256" key="1">
    <source>
        <dbReference type="ARBA" id="ARBA00022443"/>
    </source>
</evidence>
<feature type="compositionally biased region" description="Low complexity" evidence="5">
    <location>
        <begin position="1196"/>
        <end position="1220"/>
    </location>
</feature>
<feature type="compositionally biased region" description="Low complexity" evidence="5">
    <location>
        <begin position="1288"/>
        <end position="1315"/>
    </location>
</feature>
<feature type="domain" description="SH3" evidence="6">
    <location>
        <begin position="1126"/>
        <end position="1184"/>
    </location>
</feature>
<dbReference type="GO" id="GO:0150007">
    <property type="term" value="P:clathrin-dependent synaptic vesicle endocytosis"/>
    <property type="evidence" value="ECO:0007669"/>
    <property type="project" value="TreeGrafter"/>
</dbReference>
<dbReference type="SUPFAM" id="SSF47473">
    <property type="entry name" value="EF-hand"/>
    <property type="match status" value="2"/>
</dbReference>
<proteinExistence type="predicted"/>
<dbReference type="InterPro" id="IPR001452">
    <property type="entry name" value="SH3_domain"/>
</dbReference>
<feature type="compositionally biased region" description="Basic and acidic residues" evidence="5">
    <location>
        <begin position="1472"/>
        <end position="1485"/>
    </location>
</feature>
<feature type="domain" description="EF-hand" evidence="8">
    <location>
        <begin position="102"/>
        <end position="137"/>
    </location>
</feature>
<feature type="region of interest" description="Disordered" evidence="5">
    <location>
        <begin position="1184"/>
        <end position="1220"/>
    </location>
</feature>
<dbReference type="InterPro" id="IPR011992">
    <property type="entry name" value="EF-hand-dom_pair"/>
</dbReference>
<dbReference type="Pfam" id="PF07653">
    <property type="entry name" value="SH3_2"/>
    <property type="match status" value="1"/>
</dbReference>
<dbReference type="Gene3D" id="1.10.238.10">
    <property type="entry name" value="EF-hand"/>
    <property type="match status" value="2"/>
</dbReference>
<keyword evidence="1 3" id="KW-0728">SH3 domain</keyword>
<dbReference type="SUPFAM" id="SSF50044">
    <property type="entry name" value="SH3-domain"/>
    <property type="match status" value="3"/>
</dbReference>
<feature type="compositionally biased region" description="Basic and acidic residues" evidence="5">
    <location>
        <begin position="1426"/>
        <end position="1435"/>
    </location>
</feature>
<name>A0AA35SBF5_GEOBA</name>
<dbReference type="CDD" id="cd22249">
    <property type="entry name" value="UDM1_RNF168_RNF169-like"/>
    <property type="match status" value="1"/>
</dbReference>
<dbReference type="SMART" id="SM00326">
    <property type="entry name" value="SH3"/>
    <property type="match status" value="3"/>
</dbReference>
<dbReference type="PROSITE" id="PS00018">
    <property type="entry name" value="EF_HAND_1"/>
    <property type="match status" value="2"/>
</dbReference>
<dbReference type="GO" id="GO:0097708">
    <property type="term" value="C:intracellular vesicle"/>
    <property type="evidence" value="ECO:0007669"/>
    <property type="project" value="TreeGrafter"/>
</dbReference>
<feature type="non-terminal residue" evidence="9">
    <location>
        <position position="1485"/>
    </location>
</feature>
<dbReference type="EMBL" id="CASHTH010002166">
    <property type="protein sequence ID" value="CAI8025591.1"/>
    <property type="molecule type" value="Genomic_DNA"/>
</dbReference>
<evidence type="ECO:0000259" key="6">
    <source>
        <dbReference type="PROSITE" id="PS50002"/>
    </source>
</evidence>
<feature type="compositionally biased region" description="Polar residues" evidence="5">
    <location>
        <begin position="816"/>
        <end position="838"/>
    </location>
</feature>
<feature type="region of interest" description="Disordered" evidence="5">
    <location>
        <begin position="1364"/>
        <end position="1402"/>
    </location>
</feature>
<dbReference type="PRINTS" id="PR00452">
    <property type="entry name" value="SH3DOMAIN"/>
</dbReference>
<feature type="coiled-coil region" evidence="4">
    <location>
        <begin position="495"/>
        <end position="522"/>
    </location>
</feature>
<reference evidence="9" key="1">
    <citation type="submission" date="2023-03" db="EMBL/GenBank/DDBJ databases">
        <authorList>
            <person name="Steffen K."/>
            <person name="Cardenas P."/>
        </authorList>
    </citation>
    <scope>NUCLEOTIDE SEQUENCE</scope>
</reference>
<evidence type="ECO:0000313" key="9">
    <source>
        <dbReference type="EMBL" id="CAI8025591.1"/>
    </source>
</evidence>
<dbReference type="SMART" id="SM00054">
    <property type="entry name" value="EFh"/>
    <property type="match status" value="2"/>
</dbReference>
<dbReference type="InterPro" id="IPR002048">
    <property type="entry name" value="EF_hand_dom"/>
</dbReference>
<dbReference type="InterPro" id="IPR018247">
    <property type="entry name" value="EF_Hand_1_Ca_BS"/>
</dbReference>
<feature type="domain" description="EH" evidence="7">
    <location>
        <begin position="70"/>
        <end position="137"/>
    </location>
</feature>
<dbReference type="Proteomes" id="UP001174909">
    <property type="component" value="Unassembled WGS sequence"/>
</dbReference>
<dbReference type="FunFam" id="2.30.30.40:FF:000072">
    <property type="entry name" value="Unconventional Myosin IB"/>
    <property type="match status" value="1"/>
</dbReference>
<feature type="compositionally biased region" description="Polar residues" evidence="5">
    <location>
        <begin position="291"/>
        <end position="318"/>
    </location>
</feature>
<dbReference type="Gene3D" id="2.30.30.40">
    <property type="entry name" value="SH3 Domains"/>
    <property type="match status" value="3"/>
</dbReference>
<dbReference type="SMART" id="SM00027">
    <property type="entry name" value="EH"/>
    <property type="match status" value="2"/>
</dbReference>
<feature type="domain" description="EF-hand" evidence="8">
    <location>
        <begin position="238"/>
        <end position="273"/>
    </location>
</feature>
<evidence type="ECO:0000259" key="7">
    <source>
        <dbReference type="PROSITE" id="PS50031"/>
    </source>
</evidence>
<feature type="compositionally biased region" description="Polar residues" evidence="5">
    <location>
        <begin position="884"/>
        <end position="896"/>
    </location>
</feature>
<feature type="region of interest" description="Disordered" evidence="5">
    <location>
        <begin position="1426"/>
        <end position="1485"/>
    </location>
</feature>
<feature type="domain" description="EH" evidence="7">
    <location>
        <begin position="205"/>
        <end position="294"/>
    </location>
</feature>